<dbReference type="Proteomes" id="UP000729402">
    <property type="component" value="Unassembled WGS sequence"/>
</dbReference>
<accession>A0A8J5RI16</accession>
<evidence type="ECO:0000256" key="1">
    <source>
        <dbReference type="SAM" id="MobiDB-lite"/>
    </source>
</evidence>
<evidence type="ECO:0000313" key="3">
    <source>
        <dbReference type="Proteomes" id="UP000729402"/>
    </source>
</evidence>
<gene>
    <name evidence="2" type="ORF">GUJ93_ZPchr0001g33023</name>
</gene>
<feature type="region of interest" description="Disordered" evidence="1">
    <location>
        <begin position="1"/>
        <end position="48"/>
    </location>
</feature>
<sequence>MGRAQRPKAHHFIHIHQSGLPPSLPSPSPPPGELRPSKSGGAATDDCARGRRRPLLTVICSGYTLGDLARDPVPNVALYSVNLYEMAEDIKPLVFVNNGTRMVKSGFARDDAPRAVFSSIVGRPRHTNVMVEMGQKDAYVSHEA</sequence>
<dbReference type="AlphaFoldDB" id="A0A8J5RI16"/>
<feature type="compositionally biased region" description="Pro residues" evidence="1">
    <location>
        <begin position="22"/>
        <end position="33"/>
    </location>
</feature>
<proteinExistence type="predicted"/>
<feature type="compositionally biased region" description="Basic residues" evidence="1">
    <location>
        <begin position="1"/>
        <end position="14"/>
    </location>
</feature>
<reference evidence="2" key="1">
    <citation type="journal article" date="2021" name="bioRxiv">
        <title>Whole Genome Assembly and Annotation of Northern Wild Rice, Zizania palustris L., Supports a Whole Genome Duplication in the Zizania Genus.</title>
        <authorList>
            <person name="Haas M."/>
            <person name="Kono T."/>
            <person name="Macchietto M."/>
            <person name="Millas R."/>
            <person name="McGilp L."/>
            <person name="Shao M."/>
            <person name="Duquette J."/>
            <person name="Hirsch C.N."/>
            <person name="Kimball J."/>
        </authorList>
    </citation>
    <scope>NUCLEOTIDE SEQUENCE</scope>
    <source>
        <tissue evidence="2">Fresh leaf tissue</tissue>
    </source>
</reference>
<dbReference type="InterPro" id="IPR004000">
    <property type="entry name" value="Actin"/>
</dbReference>
<name>A0A8J5RI16_ZIZPA</name>
<organism evidence="2 3">
    <name type="scientific">Zizania palustris</name>
    <name type="common">Northern wild rice</name>
    <dbReference type="NCBI Taxonomy" id="103762"/>
    <lineage>
        <taxon>Eukaryota</taxon>
        <taxon>Viridiplantae</taxon>
        <taxon>Streptophyta</taxon>
        <taxon>Embryophyta</taxon>
        <taxon>Tracheophyta</taxon>
        <taxon>Spermatophyta</taxon>
        <taxon>Magnoliopsida</taxon>
        <taxon>Liliopsida</taxon>
        <taxon>Poales</taxon>
        <taxon>Poaceae</taxon>
        <taxon>BOP clade</taxon>
        <taxon>Oryzoideae</taxon>
        <taxon>Oryzeae</taxon>
        <taxon>Zizaniinae</taxon>
        <taxon>Zizania</taxon>
    </lineage>
</organism>
<keyword evidence="3" id="KW-1185">Reference proteome</keyword>
<dbReference type="EMBL" id="JAAALK010000288">
    <property type="protein sequence ID" value="KAG8053846.1"/>
    <property type="molecule type" value="Genomic_DNA"/>
</dbReference>
<comment type="caution">
    <text evidence="2">The sequence shown here is derived from an EMBL/GenBank/DDBJ whole genome shotgun (WGS) entry which is preliminary data.</text>
</comment>
<protein>
    <submittedName>
        <fullName evidence="2">Uncharacterized protein</fullName>
    </submittedName>
</protein>
<evidence type="ECO:0000313" key="2">
    <source>
        <dbReference type="EMBL" id="KAG8053846.1"/>
    </source>
</evidence>
<dbReference type="OrthoDB" id="679917at2759"/>
<dbReference type="Pfam" id="PF00022">
    <property type="entry name" value="Actin"/>
    <property type="match status" value="1"/>
</dbReference>
<reference evidence="2" key="2">
    <citation type="submission" date="2021-02" db="EMBL/GenBank/DDBJ databases">
        <authorList>
            <person name="Kimball J.A."/>
            <person name="Haas M.W."/>
            <person name="Macchietto M."/>
            <person name="Kono T."/>
            <person name="Duquette J."/>
            <person name="Shao M."/>
        </authorList>
    </citation>
    <scope>NUCLEOTIDE SEQUENCE</scope>
    <source>
        <tissue evidence="2">Fresh leaf tissue</tissue>
    </source>
</reference>